<keyword evidence="4" id="KW-0378">Hydrolase</keyword>
<dbReference type="GO" id="GO:0004252">
    <property type="term" value="F:serine-type endopeptidase activity"/>
    <property type="evidence" value="ECO:0007669"/>
    <property type="project" value="InterPro"/>
</dbReference>
<dbReference type="SUPFAM" id="SSF144091">
    <property type="entry name" value="Rhomboid-like"/>
    <property type="match status" value="1"/>
</dbReference>
<keyword evidence="9" id="KW-0645">Protease</keyword>
<feature type="transmembrane region" description="Helical" evidence="7">
    <location>
        <begin position="191"/>
        <end position="211"/>
    </location>
</feature>
<feature type="transmembrane region" description="Helical" evidence="7">
    <location>
        <begin position="90"/>
        <end position="111"/>
    </location>
</feature>
<organism evidence="9 10">
    <name type="scientific">Neolewinella lacunae</name>
    <dbReference type="NCBI Taxonomy" id="1517758"/>
    <lineage>
        <taxon>Bacteria</taxon>
        <taxon>Pseudomonadati</taxon>
        <taxon>Bacteroidota</taxon>
        <taxon>Saprospiria</taxon>
        <taxon>Saprospirales</taxon>
        <taxon>Lewinellaceae</taxon>
        <taxon>Neolewinella</taxon>
    </lineage>
</organism>
<dbReference type="Proteomes" id="UP000650081">
    <property type="component" value="Unassembled WGS sequence"/>
</dbReference>
<feature type="domain" description="Peptidase S54 rhomboid" evidence="8">
    <location>
        <begin position="51"/>
        <end position="103"/>
    </location>
</feature>
<dbReference type="GO" id="GO:0016020">
    <property type="term" value="C:membrane"/>
    <property type="evidence" value="ECO:0007669"/>
    <property type="project" value="UniProtKB-SubCell"/>
</dbReference>
<evidence type="ECO:0000313" key="10">
    <source>
        <dbReference type="Proteomes" id="UP000650081"/>
    </source>
</evidence>
<feature type="transmembrane region" description="Helical" evidence="7">
    <location>
        <begin position="218"/>
        <end position="242"/>
    </location>
</feature>
<comment type="similarity">
    <text evidence="2">Belongs to the peptidase S54 family.</text>
</comment>
<keyword evidence="5 7" id="KW-1133">Transmembrane helix</keyword>
<reference evidence="9" key="1">
    <citation type="submission" date="2020-08" db="EMBL/GenBank/DDBJ databases">
        <title>Lewinella bacteria from marine environments.</title>
        <authorList>
            <person name="Zhong Y."/>
        </authorList>
    </citation>
    <scope>NUCLEOTIDE SEQUENCE</scope>
    <source>
        <strain evidence="9">KCTC 42187</strain>
    </source>
</reference>
<dbReference type="Gene3D" id="1.20.1540.10">
    <property type="entry name" value="Rhomboid-like"/>
    <property type="match status" value="1"/>
</dbReference>
<name>A0A923TA72_9BACT</name>
<evidence type="ECO:0000256" key="4">
    <source>
        <dbReference type="ARBA" id="ARBA00022801"/>
    </source>
</evidence>
<comment type="subcellular location">
    <subcellularLocation>
        <location evidence="1">Membrane</location>
        <topology evidence="1">Multi-pass membrane protein</topology>
    </subcellularLocation>
</comment>
<dbReference type="PANTHER" id="PTHR43731:SF14">
    <property type="entry name" value="PRESENILIN-ASSOCIATED RHOMBOID-LIKE PROTEIN, MITOCHONDRIAL"/>
    <property type="match status" value="1"/>
</dbReference>
<keyword evidence="6 7" id="KW-0472">Membrane</keyword>
<dbReference type="InterPro" id="IPR022764">
    <property type="entry name" value="Peptidase_S54_rhomboid_dom"/>
</dbReference>
<evidence type="ECO:0000256" key="1">
    <source>
        <dbReference type="ARBA" id="ARBA00004141"/>
    </source>
</evidence>
<feature type="transmembrane region" description="Helical" evidence="7">
    <location>
        <begin position="54"/>
        <end position="78"/>
    </location>
</feature>
<dbReference type="RefSeq" id="WP_187468262.1">
    <property type="nucleotide sequence ID" value="NZ_JACSIT010000152.1"/>
</dbReference>
<evidence type="ECO:0000313" key="9">
    <source>
        <dbReference type="EMBL" id="MBC6996249.1"/>
    </source>
</evidence>
<protein>
    <submittedName>
        <fullName evidence="9">Rhomboid family intramembrane serine protease</fullName>
    </submittedName>
</protein>
<sequence length="282" mass="31654">MLPPPTPIVRYLLILNAIIFAVVVLPGQLGYNLAIEEKLALYYWTSDNFRPYQLLSHFFMHADFGHIFFNLLVLYFFGPELETRLGGVRFLILYFLAAFGAVGLHLGQIWWQVSESEAAMLAFSVEPSLANFNAFWSGVDLEGYSIYGRAMQVVVGETQNDLVMLKDPSLAIAEATKLMQEYTWLQENSRMVGASGAISGVMAAYAVFYPWKEIHMLFIPFGIPALFLIGGTFLADLFLGIMDYNYDTTARFAHVGGGIVGALLALVWRKTVLPPWLKRIDK</sequence>
<feature type="domain" description="Peptidase S54 rhomboid" evidence="8">
    <location>
        <begin position="184"/>
        <end position="268"/>
    </location>
</feature>
<evidence type="ECO:0000256" key="6">
    <source>
        <dbReference type="ARBA" id="ARBA00023136"/>
    </source>
</evidence>
<evidence type="ECO:0000256" key="5">
    <source>
        <dbReference type="ARBA" id="ARBA00022989"/>
    </source>
</evidence>
<dbReference type="InterPro" id="IPR050925">
    <property type="entry name" value="Rhomboid_protease_S54"/>
</dbReference>
<evidence type="ECO:0000259" key="8">
    <source>
        <dbReference type="Pfam" id="PF01694"/>
    </source>
</evidence>
<keyword evidence="10" id="KW-1185">Reference proteome</keyword>
<accession>A0A923TA72</accession>
<evidence type="ECO:0000256" key="7">
    <source>
        <dbReference type="SAM" id="Phobius"/>
    </source>
</evidence>
<gene>
    <name evidence="9" type="ORF">H9S92_18910</name>
</gene>
<dbReference type="PANTHER" id="PTHR43731">
    <property type="entry name" value="RHOMBOID PROTEASE"/>
    <property type="match status" value="1"/>
</dbReference>
<dbReference type="Pfam" id="PF01694">
    <property type="entry name" value="Rhomboid"/>
    <property type="match status" value="2"/>
</dbReference>
<evidence type="ECO:0000256" key="3">
    <source>
        <dbReference type="ARBA" id="ARBA00022692"/>
    </source>
</evidence>
<feature type="transmembrane region" description="Helical" evidence="7">
    <location>
        <begin position="12"/>
        <end position="34"/>
    </location>
</feature>
<keyword evidence="3 7" id="KW-0812">Transmembrane</keyword>
<dbReference type="GO" id="GO:0006508">
    <property type="term" value="P:proteolysis"/>
    <property type="evidence" value="ECO:0007669"/>
    <property type="project" value="UniProtKB-KW"/>
</dbReference>
<proteinExistence type="inferred from homology"/>
<dbReference type="AlphaFoldDB" id="A0A923TA72"/>
<dbReference type="EMBL" id="JACSIT010000152">
    <property type="protein sequence ID" value="MBC6996249.1"/>
    <property type="molecule type" value="Genomic_DNA"/>
</dbReference>
<evidence type="ECO:0000256" key="2">
    <source>
        <dbReference type="ARBA" id="ARBA00009045"/>
    </source>
</evidence>
<comment type="caution">
    <text evidence="9">The sequence shown here is derived from an EMBL/GenBank/DDBJ whole genome shotgun (WGS) entry which is preliminary data.</text>
</comment>
<dbReference type="InterPro" id="IPR035952">
    <property type="entry name" value="Rhomboid-like_sf"/>
</dbReference>
<feature type="transmembrane region" description="Helical" evidence="7">
    <location>
        <begin position="248"/>
        <end position="268"/>
    </location>
</feature>